<feature type="transmembrane region" description="Helical" evidence="7">
    <location>
        <begin position="246"/>
        <end position="268"/>
    </location>
</feature>
<name>A0A5Q0HEB0_SACSY</name>
<dbReference type="GO" id="GO:0022857">
    <property type="term" value="F:transmembrane transporter activity"/>
    <property type="evidence" value="ECO:0007669"/>
    <property type="project" value="InterPro"/>
</dbReference>
<feature type="transmembrane region" description="Helical" evidence="7">
    <location>
        <begin position="275"/>
        <end position="295"/>
    </location>
</feature>
<evidence type="ECO:0000256" key="6">
    <source>
        <dbReference type="ARBA" id="ARBA00023136"/>
    </source>
</evidence>
<feature type="transmembrane region" description="Helical" evidence="7">
    <location>
        <begin position="387"/>
        <end position="407"/>
    </location>
</feature>
<evidence type="ECO:0000256" key="2">
    <source>
        <dbReference type="ARBA" id="ARBA00022448"/>
    </source>
</evidence>
<dbReference type="KEGG" id="ssyi:EKG83_22815"/>
<evidence type="ECO:0000256" key="1">
    <source>
        <dbReference type="ARBA" id="ARBA00004651"/>
    </source>
</evidence>
<evidence type="ECO:0000256" key="5">
    <source>
        <dbReference type="ARBA" id="ARBA00022989"/>
    </source>
</evidence>
<feature type="transmembrane region" description="Helical" evidence="7">
    <location>
        <begin position="335"/>
        <end position="357"/>
    </location>
</feature>
<keyword evidence="5 7" id="KW-1133">Transmembrane helix</keyword>
<dbReference type="Gene3D" id="1.20.1250.20">
    <property type="entry name" value="MFS general substrate transporter like domains"/>
    <property type="match status" value="1"/>
</dbReference>
<evidence type="ECO:0000313" key="9">
    <source>
        <dbReference type="Proteomes" id="UP000325787"/>
    </source>
</evidence>
<evidence type="ECO:0000256" key="4">
    <source>
        <dbReference type="ARBA" id="ARBA00022692"/>
    </source>
</evidence>
<sequence>MRRFSVVWGGQLVSVIGSALTAFVLGVWVYTGTGSVTQFVLIQFCAVVPGILLAPYAGVVADRHDRRRIMLAADLGGGAVTALLLVAASTGGLAVWQVYAATALSATLNTFHLIAYTALVPALVPKEHLGRINGFMQVTQGVQIAAPLVAGALLGLVGLRGVLLVDVVSMVFAVGALLVARLPEEAVRPPGAGDVDRAGVGAGLAWLRGAPGLFALCAVFGAWNFLFAIAGGLVQPLILSFASPATLGVLMAAGGSGLFAGGLVMGVWGGPKRRVLGVYLGLALGGVFLVLHSLAPSPWLIGIAAPAFLFTLPLMNTCCVTLLQTKVDPAVLGRVLAVVRVLGTAAMPVAFLLIGPLTDGVAEPLMAADGALAPSVGAVIGTGAGRGIALIFLVVGVLMLALAAWAWTRPALRTADDLPDAVADEAAAAERTTP</sequence>
<dbReference type="PANTHER" id="PTHR43266:SF2">
    <property type="entry name" value="MAJOR FACILITATOR SUPERFAMILY (MFS) PROFILE DOMAIN-CONTAINING PROTEIN"/>
    <property type="match status" value="1"/>
</dbReference>
<feature type="transmembrane region" description="Helical" evidence="7">
    <location>
        <begin position="301"/>
        <end position="323"/>
    </location>
</feature>
<feature type="transmembrane region" description="Helical" evidence="7">
    <location>
        <begin position="213"/>
        <end position="234"/>
    </location>
</feature>
<evidence type="ECO:0000256" key="7">
    <source>
        <dbReference type="SAM" id="Phobius"/>
    </source>
</evidence>
<dbReference type="AlphaFoldDB" id="A0A5Q0HEB0"/>
<gene>
    <name evidence="8" type="ORF">EKG83_22815</name>
</gene>
<dbReference type="GO" id="GO:0005886">
    <property type="term" value="C:plasma membrane"/>
    <property type="evidence" value="ECO:0007669"/>
    <property type="project" value="UniProtKB-SubCell"/>
</dbReference>
<evidence type="ECO:0000313" key="8">
    <source>
        <dbReference type="EMBL" id="QFZ24429.1"/>
    </source>
</evidence>
<proteinExistence type="predicted"/>
<feature type="transmembrane region" description="Helical" evidence="7">
    <location>
        <begin position="36"/>
        <end position="57"/>
    </location>
</feature>
<accession>A0A5Q0HEB0</accession>
<feature type="transmembrane region" description="Helical" evidence="7">
    <location>
        <begin position="12"/>
        <end position="30"/>
    </location>
</feature>
<dbReference type="InterPro" id="IPR011701">
    <property type="entry name" value="MFS"/>
</dbReference>
<dbReference type="Pfam" id="PF07690">
    <property type="entry name" value="MFS_1"/>
    <property type="match status" value="1"/>
</dbReference>
<reference evidence="9" key="1">
    <citation type="journal article" date="2021" name="Curr. Microbiol.">
        <title>Complete genome of nocamycin-producing strain Saccharothrix syringae NRRL B-16468 reveals the biosynthetic potential for secondary metabolites.</title>
        <authorList>
            <person name="Mo X."/>
            <person name="Yang S."/>
        </authorList>
    </citation>
    <scope>NUCLEOTIDE SEQUENCE [LARGE SCALE GENOMIC DNA]</scope>
    <source>
        <strain evidence="9">ATCC 51364 / DSM 43886 / JCM 6844 / KCTC 9398 / NBRC 14523 / NRRL B-16468 / INA 2240</strain>
    </source>
</reference>
<dbReference type="PANTHER" id="PTHR43266">
    <property type="entry name" value="MACROLIDE-EFFLUX PROTEIN"/>
    <property type="match status" value="1"/>
</dbReference>
<keyword evidence="6 7" id="KW-0472">Membrane</keyword>
<feature type="transmembrane region" description="Helical" evidence="7">
    <location>
        <begin position="135"/>
        <end position="156"/>
    </location>
</feature>
<evidence type="ECO:0000256" key="3">
    <source>
        <dbReference type="ARBA" id="ARBA00022475"/>
    </source>
</evidence>
<keyword evidence="9" id="KW-1185">Reference proteome</keyword>
<dbReference type="InterPro" id="IPR036259">
    <property type="entry name" value="MFS_trans_sf"/>
</dbReference>
<dbReference type="Proteomes" id="UP000325787">
    <property type="component" value="Chromosome"/>
</dbReference>
<keyword evidence="3" id="KW-1003">Cell membrane</keyword>
<protein>
    <submittedName>
        <fullName evidence="8">MFS transporter</fullName>
    </submittedName>
</protein>
<comment type="subcellular location">
    <subcellularLocation>
        <location evidence="1">Cell membrane</location>
        <topology evidence="1">Multi-pass membrane protein</topology>
    </subcellularLocation>
</comment>
<dbReference type="EMBL" id="CP034550">
    <property type="protein sequence ID" value="QFZ24429.1"/>
    <property type="molecule type" value="Genomic_DNA"/>
</dbReference>
<keyword evidence="2" id="KW-0813">Transport</keyword>
<organism evidence="8 9">
    <name type="scientific">Saccharothrix syringae</name>
    <name type="common">Nocardiopsis syringae</name>
    <dbReference type="NCBI Taxonomy" id="103733"/>
    <lineage>
        <taxon>Bacteria</taxon>
        <taxon>Bacillati</taxon>
        <taxon>Actinomycetota</taxon>
        <taxon>Actinomycetes</taxon>
        <taxon>Pseudonocardiales</taxon>
        <taxon>Pseudonocardiaceae</taxon>
        <taxon>Saccharothrix</taxon>
    </lineage>
</organism>
<dbReference type="SUPFAM" id="SSF103473">
    <property type="entry name" value="MFS general substrate transporter"/>
    <property type="match status" value="1"/>
</dbReference>
<dbReference type="OrthoDB" id="9815525at2"/>
<keyword evidence="4 7" id="KW-0812">Transmembrane</keyword>
<dbReference type="CDD" id="cd06173">
    <property type="entry name" value="MFS_MefA_like"/>
    <property type="match status" value="1"/>
</dbReference>